<dbReference type="Gene3D" id="3.30.60.30">
    <property type="match status" value="3"/>
</dbReference>
<dbReference type="PANTHER" id="PTHR21131:SF0">
    <property type="entry name" value="GEO10195P1-RELATED"/>
    <property type="match status" value="1"/>
</dbReference>
<dbReference type="PROSITE" id="PS51257">
    <property type="entry name" value="PROKAR_LIPOPROTEIN"/>
    <property type="match status" value="1"/>
</dbReference>
<feature type="domain" description="Kazal-like" evidence="2">
    <location>
        <begin position="104"/>
        <end position="136"/>
    </location>
</feature>
<dbReference type="InterPro" id="IPR002350">
    <property type="entry name" value="Kazal_dom"/>
</dbReference>
<dbReference type="SMART" id="SM00280">
    <property type="entry name" value="KAZAL"/>
    <property type="match status" value="3"/>
</dbReference>
<keyword evidence="4" id="KW-1185">Reference proteome</keyword>
<evidence type="ECO:0000313" key="4">
    <source>
        <dbReference type="Proteomes" id="UP000249169"/>
    </source>
</evidence>
<feature type="region of interest" description="Disordered" evidence="1">
    <location>
        <begin position="35"/>
        <end position="55"/>
    </location>
</feature>
<dbReference type="AlphaFoldDB" id="A0A328C1Z1"/>
<dbReference type="InterPro" id="IPR053265">
    <property type="entry name" value="Serpin"/>
</dbReference>
<sequence length="191" mass="20057">MSATKKERQVLKLGSAVVLLLMVLMVGCRGEVVPDEATSETQGQEQSGVEHGEDQAQGEEVNPVCACPRIFSPVCGEDGTTYSNDCLAGCVDVAIAHRGACEGGEEAPVCACTREFAPVCGADGETYANPCLAKCKDVEVVSEGPCQEKDCICPMHYMPVCGEDGNTYSNECQAACAEVNVASQGECDTEM</sequence>
<evidence type="ECO:0000313" key="3">
    <source>
        <dbReference type="EMBL" id="RAL20443.1"/>
    </source>
</evidence>
<dbReference type="InterPro" id="IPR036058">
    <property type="entry name" value="Kazal_dom_sf"/>
</dbReference>
<dbReference type="PROSITE" id="PS51465">
    <property type="entry name" value="KAZAL_2"/>
    <property type="match status" value="3"/>
</dbReference>
<evidence type="ECO:0000259" key="2">
    <source>
        <dbReference type="PROSITE" id="PS51465"/>
    </source>
</evidence>
<dbReference type="SUPFAM" id="SSF100895">
    <property type="entry name" value="Kazal-type serine protease inhibitors"/>
    <property type="match status" value="3"/>
</dbReference>
<organism evidence="3 4">
    <name type="scientific">Lujinxingia litoralis</name>
    <dbReference type="NCBI Taxonomy" id="2211119"/>
    <lineage>
        <taxon>Bacteria</taxon>
        <taxon>Deltaproteobacteria</taxon>
        <taxon>Bradymonadales</taxon>
        <taxon>Lujinxingiaceae</taxon>
        <taxon>Lujinxingia</taxon>
    </lineage>
</organism>
<dbReference type="RefSeq" id="WP_111731039.1">
    <property type="nucleotide sequence ID" value="NZ_QHKO01000010.1"/>
</dbReference>
<dbReference type="OrthoDB" id="5294875at2"/>
<feature type="domain" description="Kazal-like" evidence="2">
    <location>
        <begin position="59"/>
        <end position="103"/>
    </location>
</feature>
<protein>
    <recommendedName>
        <fullName evidence="2">Kazal-like domain-containing protein</fullName>
    </recommendedName>
</protein>
<reference evidence="3 4" key="1">
    <citation type="submission" date="2018-05" db="EMBL/GenBank/DDBJ databases">
        <title>Lujinxingia marina gen. nov. sp. nov., a new facultative anaerobic member of the class Deltaproteobacteria, and proposal of Lujinxingaceae fam. nov.</title>
        <authorList>
            <person name="Li C.-M."/>
        </authorList>
    </citation>
    <scope>NUCLEOTIDE SEQUENCE [LARGE SCALE GENOMIC DNA]</scope>
    <source>
        <strain evidence="3 4">B210</strain>
    </source>
</reference>
<dbReference type="PANTHER" id="PTHR21131">
    <property type="entry name" value="SERINE-TYPE ENDOPEPTIDASE INHIBITOR"/>
    <property type="match status" value="1"/>
</dbReference>
<feature type="domain" description="Kazal-like" evidence="2">
    <location>
        <begin position="140"/>
        <end position="189"/>
    </location>
</feature>
<dbReference type="EMBL" id="QHKO01000010">
    <property type="protein sequence ID" value="RAL20443.1"/>
    <property type="molecule type" value="Genomic_DNA"/>
</dbReference>
<accession>A0A328C1Z1</accession>
<dbReference type="Proteomes" id="UP000249169">
    <property type="component" value="Unassembled WGS sequence"/>
</dbReference>
<proteinExistence type="predicted"/>
<name>A0A328C1Z1_9DELT</name>
<dbReference type="PROSITE" id="PS00282">
    <property type="entry name" value="KAZAL_1"/>
    <property type="match status" value="1"/>
</dbReference>
<gene>
    <name evidence="3" type="ORF">DL240_16700</name>
</gene>
<dbReference type="Pfam" id="PF00050">
    <property type="entry name" value="Kazal_1"/>
    <property type="match status" value="3"/>
</dbReference>
<comment type="caution">
    <text evidence="3">The sequence shown here is derived from an EMBL/GenBank/DDBJ whole genome shotgun (WGS) entry which is preliminary data.</text>
</comment>
<evidence type="ECO:0000256" key="1">
    <source>
        <dbReference type="SAM" id="MobiDB-lite"/>
    </source>
</evidence>